<comment type="caution">
    <text evidence="2">The sequence shown here is derived from an EMBL/GenBank/DDBJ whole genome shotgun (WGS) entry which is preliminary data.</text>
</comment>
<protein>
    <submittedName>
        <fullName evidence="2">Protein unc-93 A</fullName>
    </submittedName>
</protein>
<feature type="non-terminal residue" evidence="2">
    <location>
        <position position="1"/>
    </location>
</feature>
<dbReference type="EMBL" id="JASSZA010000004">
    <property type="protein sequence ID" value="KAK2114717.1"/>
    <property type="molecule type" value="Genomic_DNA"/>
</dbReference>
<evidence type="ECO:0000313" key="3">
    <source>
        <dbReference type="Proteomes" id="UP001266305"/>
    </source>
</evidence>
<dbReference type="PANTHER" id="PTHR19444:SF13">
    <property type="entry name" value="PROTEIN UNC-93 HOMOLOG A"/>
    <property type="match status" value="1"/>
</dbReference>
<comment type="similarity">
    <text evidence="1">Belongs to the unc-93 family.</text>
</comment>
<proteinExistence type="inferred from homology"/>
<gene>
    <name evidence="2" type="primary">UNC93A_3</name>
    <name evidence="2" type="ORF">P7K49_008983</name>
</gene>
<dbReference type="InterPro" id="IPR051951">
    <property type="entry name" value="UNC-93_regulatory"/>
</dbReference>
<evidence type="ECO:0000256" key="1">
    <source>
        <dbReference type="ARBA" id="ARBA00009172"/>
    </source>
</evidence>
<accession>A0ABQ9VZC1</accession>
<evidence type="ECO:0000313" key="2">
    <source>
        <dbReference type="EMBL" id="KAK2114717.1"/>
    </source>
</evidence>
<organism evidence="2 3">
    <name type="scientific">Saguinus oedipus</name>
    <name type="common">Cotton-top tamarin</name>
    <name type="synonym">Oedipomidas oedipus</name>
    <dbReference type="NCBI Taxonomy" id="9490"/>
    <lineage>
        <taxon>Eukaryota</taxon>
        <taxon>Metazoa</taxon>
        <taxon>Chordata</taxon>
        <taxon>Craniata</taxon>
        <taxon>Vertebrata</taxon>
        <taxon>Euteleostomi</taxon>
        <taxon>Mammalia</taxon>
        <taxon>Eutheria</taxon>
        <taxon>Euarchontoglires</taxon>
        <taxon>Primates</taxon>
        <taxon>Haplorrhini</taxon>
        <taxon>Platyrrhini</taxon>
        <taxon>Cebidae</taxon>
        <taxon>Callitrichinae</taxon>
        <taxon>Saguinus</taxon>
    </lineage>
</organism>
<keyword evidence="3" id="KW-1185">Reference proteome</keyword>
<reference evidence="2 3" key="1">
    <citation type="submission" date="2023-05" db="EMBL/GenBank/DDBJ databases">
        <title>B98-5 Cell Line De Novo Hybrid Assembly: An Optical Mapping Approach.</title>
        <authorList>
            <person name="Kananen K."/>
            <person name="Auerbach J.A."/>
            <person name="Kautto E."/>
            <person name="Blachly J.S."/>
        </authorList>
    </citation>
    <scope>NUCLEOTIDE SEQUENCE [LARGE SCALE GENOMIC DNA]</scope>
    <source>
        <strain evidence="2">B95-8</strain>
        <tissue evidence="2">Cell line</tissue>
    </source>
</reference>
<sequence length="77" mass="8363">VDFPGPRRQLQLEPGRPGSVRDVALLPPPQSYVTCALGIQFVGYVMICFSATDALCSVLYGKVSQYTGRVALYVLGR</sequence>
<dbReference type="Proteomes" id="UP001266305">
    <property type="component" value="Unassembled WGS sequence"/>
</dbReference>
<name>A0ABQ9VZC1_SAGOE</name>
<dbReference type="PANTHER" id="PTHR19444">
    <property type="entry name" value="UNC-93 RELATED"/>
    <property type="match status" value="1"/>
</dbReference>